<protein>
    <submittedName>
        <fullName evidence="1">Uncharacterized protein</fullName>
    </submittedName>
</protein>
<dbReference type="Proteomes" id="UP000198318">
    <property type="component" value="Unassembled WGS sequence"/>
</dbReference>
<name>A0A239I3X3_9ACTN</name>
<dbReference type="RefSeq" id="WP_089326440.1">
    <property type="nucleotide sequence ID" value="NZ_FZOR01000011.1"/>
</dbReference>
<proteinExistence type="predicted"/>
<accession>A0A239I3X3</accession>
<dbReference type="EMBL" id="FZOR01000011">
    <property type="protein sequence ID" value="SNS87773.1"/>
    <property type="molecule type" value="Genomic_DNA"/>
</dbReference>
<dbReference type="OrthoDB" id="4182570at2"/>
<organism evidence="1 2">
    <name type="scientific">Actinomadura meyerae</name>
    <dbReference type="NCBI Taxonomy" id="240840"/>
    <lineage>
        <taxon>Bacteria</taxon>
        <taxon>Bacillati</taxon>
        <taxon>Actinomycetota</taxon>
        <taxon>Actinomycetes</taxon>
        <taxon>Streptosporangiales</taxon>
        <taxon>Thermomonosporaceae</taxon>
        <taxon>Actinomadura</taxon>
    </lineage>
</organism>
<evidence type="ECO:0000313" key="2">
    <source>
        <dbReference type="Proteomes" id="UP000198318"/>
    </source>
</evidence>
<sequence>MAPFDDVLGGDGRDGGDVTIIGDGTQNAIGNTVSRDLIMHFHAGRARSTMGLSESEIADRVAGYVRAGNHDLIVDVLRRDRVVALAGDEGAGVTTTAVAAARELRPDLPVRPLSSAEDDAEEDWSVDCVYLVRAADEDDASRLRSRLEVVLGRSRGIVLVVGTAAELRRFAEFLRPVPVQPPSADAVYRRRLDVCGLGGTQWPHWGRAADLLKGASPADGRRLADLVRETGDAGEAERAYREWEEQLRGWFADYPDLRNRALLIAAAAIAPAGESSVYGAALSLARHLRINVEGGGLAWCPSAELSDLLGADREDDRILFRRHGYASSVLRHACRDYPLVRTDLLAWLSELPTDEAVGLDAPLQRRVATVFADLAAAADLPSFIRPTVSEWARRGLADLAYLALVGTCLHPVVGGRVRRFLYEWSKERGTPQTLKLTIVRVCQVLGGTYPSVALTRLKHLAANGDQQVRDEVVDAAVELAAAHGEEVAKAALAWCGAAARFTSERDAARLAGVALRVLLALPDGAGPPRAGAVLDAVARLAVCGPGVRAVALEAALRLAQVHRGAVLRAALVWAGAGDDPSPMGGRLSMFGAELFLKLAGLRGADGLAAVLTGPGAVEPTACASAWSALLAMETLARAGREGVPEAIMLWLDTAEARPDLRPRIVGLFTSVAVRDPASRALMVELARAWAGNARDRRGIRDDVLVVLLLPEWKRLLLMVWVEVRRRVLGGG</sequence>
<dbReference type="AlphaFoldDB" id="A0A239I3X3"/>
<reference evidence="1 2" key="1">
    <citation type="submission" date="2017-06" db="EMBL/GenBank/DDBJ databases">
        <authorList>
            <person name="Kim H.J."/>
            <person name="Triplett B.A."/>
        </authorList>
    </citation>
    <scope>NUCLEOTIDE SEQUENCE [LARGE SCALE GENOMIC DNA]</scope>
    <source>
        <strain evidence="1 2">DSM 44715</strain>
    </source>
</reference>
<gene>
    <name evidence="1" type="ORF">SAMN05443665_101191</name>
</gene>
<evidence type="ECO:0000313" key="1">
    <source>
        <dbReference type="EMBL" id="SNS87773.1"/>
    </source>
</evidence>
<keyword evidence="2" id="KW-1185">Reference proteome</keyword>